<name>A0A0K1QFY9_9BACT</name>
<dbReference type="EMBL" id="CP012333">
    <property type="protein sequence ID" value="AKV04335.1"/>
    <property type="molecule type" value="Genomic_DNA"/>
</dbReference>
<dbReference type="KEGG" id="llu:AKJ09_10998"/>
<dbReference type="InterPro" id="IPR000157">
    <property type="entry name" value="TIR_dom"/>
</dbReference>
<proteinExistence type="predicted"/>
<sequence>MKSQWVEREWHDNYWDEMSTGKINVLPLLLEDCEIPRLLRTKKYADFRADYSHGLDQLLRALHRAPRRV</sequence>
<dbReference type="GO" id="GO:0007165">
    <property type="term" value="P:signal transduction"/>
    <property type="evidence" value="ECO:0007669"/>
    <property type="project" value="InterPro"/>
</dbReference>
<evidence type="ECO:0000259" key="1">
    <source>
        <dbReference type="Pfam" id="PF13676"/>
    </source>
</evidence>
<protein>
    <recommendedName>
        <fullName evidence="1">TIR domain-containing protein</fullName>
    </recommendedName>
</protein>
<keyword evidence="3" id="KW-1185">Reference proteome</keyword>
<accession>A0A0K1QFY9</accession>
<dbReference type="Proteomes" id="UP000064967">
    <property type="component" value="Chromosome"/>
</dbReference>
<dbReference type="InterPro" id="IPR035897">
    <property type="entry name" value="Toll_tir_struct_dom_sf"/>
</dbReference>
<organism evidence="2 3">
    <name type="scientific">Labilithrix luteola</name>
    <dbReference type="NCBI Taxonomy" id="1391654"/>
    <lineage>
        <taxon>Bacteria</taxon>
        <taxon>Pseudomonadati</taxon>
        <taxon>Myxococcota</taxon>
        <taxon>Polyangia</taxon>
        <taxon>Polyangiales</taxon>
        <taxon>Labilitrichaceae</taxon>
        <taxon>Labilithrix</taxon>
    </lineage>
</organism>
<evidence type="ECO:0000313" key="2">
    <source>
        <dbReference type="EMBL" id="AKV04335.1"/>
    </source>
</evidence>
<gene>
    <name evidence="2" type="ORF">AKJ09_10998</name>
</gene>
<dbReference type="Gene3D" id="3.40.50.10140">
    <property type="entry name" value="Toll/interleukin-1 receptor homology (TIR) domain"/>
    <property type="match status" value="1"/>
</dbReference>
<evidence type="ECO:0000313" key="3">
    <source>
        <dbReference type="Proteomes" id="UP000064967"/>
    </source>
</evidence>
<feature type="domain" description="TIR" evidence="1">
    <location>
        <begin position="2"/>
        <end position="59"/>
    </location>
</feature>
<dbReference type="Pfam" id="PF13676">
    <property type="entry name" value="TIR_2"/>
    <property type="match status" value="1"/>
</dbReference>
<reference evidence="2 3" key="1">
    <citation type="submission" date="2015-08" db="EMBL/GenBank/DDBJ databases">
        <authorList>
            <person name="Babu N.S."/>
            <person name="Beckwith C.J."/>
            <person name="Beseler K.G."/>
            <person name="Brison A."/>
            <person name="Carone J.V."/>
            <person name="Caskin T.P."/>
            <person name="Diamond M."/>
            <person name="Durham M.E."/>
            <person name="Foxe J.M."/>
            <person name="Go M."/>
            <person name="Henderson B.A."/>
            <person name="Jones I.B."/>
            <person name="McGettigan J.A."/>
            <person name="Micheletti S.J."/>
            <person name="Nasrallah M.E."/>
            <person name="Ortiz D."/>
            <person name="Piller C.R."/>
            <person name="Privatt S.R."/>
            <person name="Schneider S.L."/>
            <person name="Sharp S."/>
            <person name="Smith T.C."/>
            <person name="Stanton J.D."/>
            <person name="Ullery H.E."/>
            <person name="Wilson R.J."/>
            <person name="Serrano M.G."/>
            <person name="Buck G."/>
            <person name="Lee V."/>
            <person name="Wang Y."/>
            <person name="Carvalho R."/>
            <person name="Voegtly L."/>
            <person name="Shi R."/>
            <person name="Duckworth R."/>
            <person name="Johnson A."/>
            <person name="Loviza R."/>
            <person name="Walstead R."/>
            <person name="Shah Z."/>
            <person name="Kiflezghi M."/>
            <person name="Wade K."/>
            <person name="Ball S.L."/>
            <person name="Bradley K.W."/>
            <person name="Asai D.J."/>
            <person name="Bowman C.A."/>
            <person name="Russell D.A."/>
            <person name="Pope W.H."/>
            <person name="Jacobs-Sera D."/>
            <person name="Hendrix R.W."/>
            <person name="Hatfull G.F."/>
        </authorList>
    </citation>
    <scope>NUCLEOTIDE SEQUENCE [LARGE SCALE GENOMIC DNA]</scope>
    <source>
        <strain evidence="2 3">DSM 27648</strain>
    </source>
</reference>
<dbReference type="STRING" id="1391654.AKJ09_10998"/>
<dbReference type="AlphaFoldDB" id="A0A0K1QFY9"/>